<evidence type="ECO:0000313" key="1">
    <source>
        <dbReference type="EMBL" id="QHT02503.1"/>
    </source>
</evidence>
<dbReference type="Gene3D" id="3.40.50.300">
    <property type="entry name" value="P-loop containing nucleotide triphosphate hydrolases"/>
    <property type="match status" value="1"/>
</dbReference>
<sequence>MKIAICGKMCSGKSTLANYIMSNYPGYQKYSFAQKVKELCSELFDMKGKDRPLLINFANKMRDIDENVWVNQLLKQTSGKTNCIIDDVRYQNEVDALIEDGWSFIQLNVSNELQKKRIMELYPDNYQLHFNSMNHISERNEFVFPEGYPQRVLDTCESNYHKNIQEIKSFTNNN</sequence>
<organism evidence="1">
    <name type="scientific">viral metagenome</name>
    <dbReference type="NCBI Taxonomy" id="1070528"/>
    <lineage>
        <taxon>unclassified sequences</taxon>
        <taxon>metagenomes</taxon>
        <taxon>organismal metagenomes</taxon>
    </lineage>
</organism>
<dbReference type="InterPro" id="IPR027417">
    <property type="entry name" value="P-loop_NTPase"/>
</dbReference>
<proteinExistence type="predicted"/>
<reference evidence="1" key="1">
    <citation type="journal article" date="2020" name="Nature">
        <title>Giant virus diversity and host interactions through global metagenomics.</title>
        <authorList>
            <person name="Schulz F."/>
            <person name="Roux S."/>
            <person name="Paez-Espino D."/>
            <person name="Jungbluth S."/>
            <person name="Walsh D.A."/>
            <person name="Denef V.J."/>
            <person name="McMahon K.D."/>
            <person name="Konstantinidis K.T."/>
            <person name="Eloe-Fadrosh E.A."/>
            <person name="Kyrpides N.C."/>
            <person name="Woyke T."/>
        </authorList>
    </citation>
    <scope>NUCLEOTIDE SEQUENCE</scope>
    <source>
        <strain evidence="1">GVMAG-M-3300020595-32</strain>
    </source>
</reference>
<dbReference type="EMBL" id="MN739395">
    <property type="protein sequence ID" value="QHT02503.1"/>
    <property type="molecule type" value="Genomic_DNA"/>
</dbReference>
<accession>A0A6C0CDY4</accession>
<protein>
    <submittedName>
        <fullName evidence="1">Uncharacterized protein</fullName>
    </submittedName>
</protein>
<dbReference type="SUPFAM" id="SSF52540">
    <property type="entry name" value="P-loop containing nucleoside triphosphate hydrolases"/>
    <property type="match status" value="1"/>
</dbReference>
<name>A0A6C0CDY4_9ZZZZ</name>
<dbReference type="Pfam" id="PF13238">
    <property type="entry name" value="AAA_18"/>
    <property type="match status" value="1"/>
</dbReference>
<dbReference type="AlphaFoldDB" id="A0A6C0CDY4"/>